<name>A0A2R6VYA8_MARPO</name>
<evidence type="ECO:0000313" key="4">
    <source>
        <dbReference type="Proteomes" id="UP000244005"/>
    </source>
</evidence>
<dbReference type="Proteomes" id="UP000244005">
    <property type="component" value="Unassembled WGS sequence"/>
</dbReference>
<evidence type="ECO:0000313" key="3">
    <source>
        <dbReference type="EMBL" id="PTQ26578.1"/>
    </source>
</evidence>
<dbReference type="Pfam" id="PF03140">
    <property type="entry name" value="DUF247"/>
    <property type="match status" value="1"/>
</dbReference>
<dbReference type="OMA" id="HATIWDY"/>
<dbReference type="AlphaFoldDB" id="A0A2R6VYA8"/>
<evidence type="ECO:0000256" key="1">
    <source>
        <dbReference type="SAM" id="MobiDB-lite"/>
    </source>
</evidence>
<dbReference type="OrthoDB" id="742916at2759"/>
<feature type="region of interest" description="Disordered" evidence="1">
    <location>
        <begin position="78"/>
        <end position="123"/>
    </location>
</feature>
<keyword evidence="2" id="KW-0472">Membrane</keyword>
<protein>
    <submittedName>
        <fullName evidence="3">Uncharacterized protein</fullName>
    </submittedName>
</protein>
<proteinExistence type="predicted"/>
<keyword evidence="2" id="KW-0812">Transmembrane</keyword>
<keyword evidence="2" id="KW-1133">Transmembrane helix</keyword>
<dbReference type="EMBL" id="KZ773451">
    <property type="protein sequence ID" value="PTQ26578.1"/>
    <property type="molecule type" value="Genomic_DNA"/>
</dbReference>
<organism evidence="3 4">
    <name type="scientific">Marchantia polymorpha</name>
    <name type="common">Common liverwort</name>
    <name type="synonym">Marchantia aquatica</name>
    <dbReference type="NCBI Taxonomy" id="3197"/>
    <lineage>
        <taxon>Eukaryota</taxon>
        <taxon>Viridiplantae</taxon>
        <taxon>Streptophyta</taxon>
        <taxon>Embryophyta</taxon>
        <taxon>Marchantiophyta</taxon>
        <taxon>Marchantiopsida</taxon>
        <taxon>Marchantiidae</taxon>
        <taxon>Marchantiales</taxon>
        <taxon>Marchantiaceae</taxon>
        <taxon>Marchantia</taxon>
    </lineage>
</organism>
<feature type="transmembrane region" description="Helical" evidence="2">
    <location>
        <begin position="343"/>
        <end position="367"/>
    </location>
</feature>
<gene>
    <name evidence="3" type="ORF">MARPO_0945s0001</name>
</gene>
<keyword evidence="4" id="KW-1185">Reference proteome</keyword>
<reference evidence="4" key="1">
    <citation type="journal article" date="2017" name="Cell">
        <title>Insights into land plant evolution garnered from the Marchantia polymorpha genome.</title>
        <authorList>
            <person name="Bowman J.L."/>
            <person name="Kohchi T."/>
            <person name="Yamato K.T."/>
            <person name="Jenkins J."/>
            <person name="Shu S."/>
            <person name="Ishizaki K."/>
            <person name="Yamaoka S."/>
            <person name="Nishihama R."/>
            <person name="Nakamura Y."/>
            <person name="Berger F."/>
            <person name="Adam C."/>
            <person name="Aki S.S."/>
            <person name="Althoff F."/>
            <person name="Araki T."/>
            <person name="Arteaga-Vazquez M.A."/>
            <person name="Balasubrmanian S."/>
            <person name="Barry K."/>
            <person name="Bauer D."/>
            <person name="Boehm C.R."/>
            <person name="Briginshaw L."/>
            <person name="Caballero-Perez J."/>
            <person name="Catarino B."/>
            <person name="Chen F."/>
            <person name="Chiyoda S."/>
            <person name="Chovatia M."/>
            <person name="Davies K.M."/>
            <person name="Delmans M."/>
            <person name="Demura T."/>
            <person name="Dierschke T."/>
            <person name="Dolan L."/>
            <person name="Dorantes-Acosta A.E."/>
            <person name="Eklund D.M."/>
            <person name="Florent S.N."/>
            <person name="Flores-Sandoval E."/>
            <person name="Fujiyama A."/>
            <person name="Fukuzawa H."/>
            <person name="Galik B."/>
            <person name="Grimanelli D."/>
            <person name="Grimwood J."/>
            <person name="Grossniklaus U."/>
            <person name="Hamada T."/>
            <person name="Haseloff J."/>
            <person name="Hetherington A.J."/>
            <person name="Higo A."/>
            <person name="Hirakawa Y."/>
            <person name="Hundley H.N."/>
            <person name="Ikeda Y."/>
            <person name="Inoue K."/>
            <person name="Inoue S.I."/>
            <person name="Ishida S."/>
            <person name="Jia Q."/>
            <person name="Kakita M."/>
            <person name="Kanazawa T."/>
            <person name="Kawai Y."/>
            <person name="Kawashima T."/>
            <person name="Kennedy M."/>
            <person name="Kinose K."/>
            <person name="Kinoshita T."/>
            <person name="Kohara Y."/>
            <person name="Koide E."/>
            <person name="Komatsu K."/>
            <person name="Kopischke S."/>
            <person name="Kubo M."/>
            <person name="Kyozuka J."/>
            <person name="Lagercrantz U."/>
            <person name="Lin S.S."/>
            <person name="Lindquist E."/>
            <person name="Lipzen A.M."/>
            <person name="Lu C.W."/>
            <person name="De Luna E."/>
            <person name="Martienssen R.A."/>
            <person name="Minamino N."/>
            <person name="Mizutani M."/>
            <person name="Mizutani M."/>
            <person name="Mochizuki N."/>
            <person name="Monte I."/>
            <person name="Mosher R."/>
            <person name="Nagasaki H."/>
            <person name="Nakagami H."/>
            <person name="Naramoto S."/>
            <person name="Nishitani K."/>
            <person name="Ohtani M."/>
            <person name="Okamoto T."/>
            <person name="Okumura M."/>
            <person name="Phillips J."/>
            <person name="Pollak B."/>
            <person name="Reinders A."/>
            <person name="Rovekamp M."/>
            <person name="Sano R."/>
            <person name="Sawa S."/>
            <person name="Schmid M.W."/>
            <person name="Shirakawa M."/>
            <person name="Solano R."/>
            <person name="Spunde A."/>
            <person name="Suetsugu N."/>
            <person name="Sugano S."/>
            <person name="Sugiyama A."/>
            <person name="Sun R."/>
            <person name="Suzuki Y."/>
            <person name="Takenaka M."/>
            <person name="Takezawa D."/>
            <person name="Tomogane H."/>
            <person name="Tsuzuki M."/>
            <person name="Ueda T."/>
            <person name="Umeda M."/>
            <person name="Ward J.M."/>
            <person name="Watanabe Y."/>
            <person name="Yazaki K."/>
            <person name="Yokoyama R."/>
            <person name="Yoshitake Y."/>
            <person name="Yotsui I."/>
            <person name="Zachgo S."/>
            <person name="Schmutz J."/>
        </authorList>
    </citation>
    <scope>NUCLEOTIDE SEQUENCE [LARGE SCALE GENOMIC DNA]</scope>
    <source>
        <strain evidence="4">Tak-1</strain>
    </source>
</reference>
<dbReference type="PANTHER" id="PTHR31170">
    <property type="entry name" value="BNAC04G53230D PROTEIN"/>
    <property type="match status" value="1"/>
</dbReference>
<dbReference type="PANTHER" id="PTHR31170:SF25">
    <property type="entry name" value="BNAA09G04570D PROTEIN"/>
    <property type="match status" value="1"/>
</dbReference>
<accession>A0A2R6VYA8</accession>
<dbReference type="InterPro" id="IPR004158">
    <property type="entry name" value="DUF247_pln"/>
</dbReference>
<sequence>MTDDEVRHLLAIDAVFMLCFFQLLGGKFPQVQALDPYEATIWRQQGIMEDFLLMENQIPLVLIQNALALALEGEHRGHAERDRVVNPSPEDDERVDLSGAKKSRTPDVGGDDNPRPGSNSTRSVGALIRCGEKSAYFFQKLMIYLRHLQCVLPTRLVAAFGSRSQNCQEEKDLFIPTASKLRKAGIAVKGLSQRHATIWDYKMEQGLFTDTLWIPKLDIWDSTANSVRNLFLMEMRPHSFLNREWQPLMEYLLILNQLVDTTEDVVILCRNTDDSVIFNMVGDAGIVAKLINDLDRGCGYFGESPRFAKFCKEVQQCHKRRRKRWLWQFVETHLNKPWKIASLLAAILLLALTALQTIYSILSFYGIQTLSD</sequence>
<evidence type="ECO:0000256" key="2">
    <source>
        <dbReference type="SAM" id="Phobius"/>
    </source>
</evidence>